<dbReference type="InterPro" id="IPR014716">
    <property type="entry name" value="Fibrinogen_a/b/g_C_1"/>
</dbReference>
<evidence type="ECO:0000256" key="7">
    <source>
        <dbReference type="SAM" id="Coils"/>
    </source>
</evidence>
<evidence type="ECO:0000256" key="2">
    <source>
        <dbReference type="ARBA" id="ARBA00022525"/>
    </source>
</evidence>
<feature type="coiled-coil region" evidence="7">
    <location>
        <begin position="214"/>
        <end position="248"/>
    </location>
</feature>
<evidence type="ECO:0000256" key="8">
    <source>
        <dbReference type="SAM" id="MobiDB-lite"/>
    </source>
</evidence>
<comment type="caution">
    <text evidence="10">The sequence shown here is derived from an EMBL/GenBank/DDBJ whole genome shotgun (WGS) entry which is preliminary data.</text>
</comment>
<evidence type="ECO:0000256" key="6">
    <source>
        <dbReference type="ARBA" id="ARBA00023180"/>
    </source>
</evidence>
<evidence type="ECO:0000256" key="1">
    <source>
        <dbReference type="ARBA" id="ARBA00004613"/>
    </source>
</evidence>
<dbReference type="Pfam" id="PF00147">
    <property type="entry name" value="Fibrinogen_C"/>
    <property type="match status" value="1"/>
</dbReference>
<dbReference type="InterPro" id="IPR020837">
    <property type="entry name" value="Fibrinogen_CS"/>
</dbReference>
<evidence type="ECO:0000313" key="11">
    <source>
        <dbReference type="Proteomes" id="UP001352852"/>
    </source>
</evidence>
<gene>
    <name evidence="10" type="ORF">CHARACLAT_008912</name>
</gene>
<feature type="domain" description="Fibrinogen C-terminal" evidence="9">
    <location>
        <begin position="274"/>
        <end position="495"/>
    </location>
</feature>
<feature type="region of interest" description="Disordered" evidence="8">
    <location>
        <begin position="251"/>
        <end position="277"/>
    </location>
</feature>
<dbReference type="PANTHER" id="PTHR47221">
    <property type="entry name" value="FIBRINOGEN ALPHA CHAIN"/>
    <property type="match status" value="1"/>
</dbReference>
<proteinExistence type="predicted"/>
<evidence type="ECO:0000259" key="9">
    <source>
        <dbReference type="PROSITE" id="PS51406"/>
    </source>
</evidence>
<dbReference type="SUPFAM" id="SSF56496">
    <property type="entry name" value="Fibrinogen C-terminal domain-like"/>
    <property type="match status" value="1"/>
</dbReference>
<dbReference type="PANTHER" id="PTHR47221:SF6">
    <property type="entry name" value="FIBRINOGEN ALPHA CHAIN"/>
    <property type="match status" value="1"/>
</dbReference>
<evidence type="ECO:0000256" key="3">
    <source>
        <dbReference type="ARBA" id="ARBA00022729"/>
    </source>
</evidence>
<name>A0ABU7E9K8_9TELE</name>
<evidence type="ECO:0000313" key="10">
    <source>
        <dbReference type="EMBL" id="MED6283450.1"/>
    </source>
</evidence>
<dbReference type="InterPro" id="IPR002181">
    <property type="entry name" value="Fibrinogen_a/b/g_C_dom"/>
</dbReference>
<dbReference type="Gene3D" id="3.90.215.10">
    <property type="entry name" value="Gamma Fibrinogen, chain A, domain 1"/>
    <property type="match status" value="1"/>
</dbReference>
<sequence>MGWPQVSFLSRRFISQSSEPSAAAQSYKNLTIPFSSTQLRRFETKRRFENKPKTTKMKMPQVIIFLLTILVQAGTGFPTDRARREKHASWDDVNVVAHGLLQLGQGLKEHVDKTKAQMRDVNSKLKTFNGTVSGLERMQEEQGEALIAQSKEAQGRYRLLAELGQEVKVEVGEVKSQTEDIKSRMDRMEEVLTEPALDSNDSDHERVSFIQRLMVAQNRRIDQLVEKIRQQQDKLEKQSLHLQALQNQVTQKKVKTHRRRDEEMALEGEAERNQAETGVARDCQDLFAQGHRVSGIYTIQPENSKPFNVLCEITPGGGWTIIQKRQDGSQNFNQLWESYRKGFGNLNGEFWLGLDHIHSLSKQGEYVLQVELSNEVGQRQTGRYRFQVYGEERMFALHLQQDTSPGVQKRIVSTGASGLPFSTADRDNDLAAEINCAEKFSGGWWFSSCGESNLNGKYPRRHRGQQPRRQAMFGTITQGHRGPLSTTLLKIAPVSMAQ</sequence>
<dbReference type="SMART" id="SM00186">
    <property type="entry name" value="FBG"/>
    <property type="match status" value="1"/>
</dbReference>
<reference evidence="10 11" key="1">
    <citation type="submission" date="2021-06" db="EMBL/GenBank/DDBJ databases">
        <authorList>
            <person name="Palmer J.M."/>
        </authorList>
    </citation>
    <scope>NUCLEOTIDE SEQUENCE [LARGE SCALE GENOMIC DNA]</scope>
    <source>
        <strain evidence="10 11">CL_MEX2019</strain>
        <tissue evidence="10">Muscle</tissue>
    </source>
</reference>
<keyword evidence="3" id="KW-0732">Signal</keyword>
<dbReference type="InterPro" id="IPR037579">
    <property type="entry name" value="FIB_ANG-like"/>
</dbReference>
<evidence type="ECO:0000256" key="4">
    <source>
        <dbReference type="ARBA" id="ARBA00023054"/>
    </source>
</evidence>
<dbReference type="InterPro" id="IPR036056">
    <property type="entry name" value="Fibrinogen-like_C"/>
</dbReference>
<feature type="compositionally biased region" description="Basic and acidic residues" evidence="8">
    <location>
        <begin position="259"/>
        <end position="274"/>
    </location>
</feature>
<dbReference type="EMBL" id="JAHUTJ010049714">
    <property type="protein sequence ID" value="MED6283450.1"/>
    <property type="molecule type" value="Genomic_DNA"/>
</dbReference>
<keyword evidence="11" id="KW-1185">Reference proteome</keyword>
<accession>A0ABU7E9K8</accession>
<keyword evidence="6" id="KW-0325">Glycoprotein</keyword>
<dbReference type="Proteomes" id="UP001352852">
    <property type="component" value="Unassembled WGS sequence"/>
</dbReference>
<organism evidence="10 11">
    <name type="scientific">Characodon lateralis</name>
    <dbReference type="NCBI Taxonomy" id="208331"/>
    <lineage>
        <taxon>Eukaryota</taxon>
        <taxon>Metazoa</taxon>
        <taxon>Chordata</taxon>
        <taxon>Craniata</taxon>
        <taxon>Vertebrata</taxon>
        <taxon>Euteleostomi</taxon>
        <taxon>Actinopterygii</taxon>
        <taxon>Neopterygii</taxon>
        <taxon>Teleostei</taxon>
        <taxon>Neoteleostei</taxon>
        <taxon>Acanthomorphata</taxon>
        <taxon>Ovalentaria</taxon>
        <taxon>Atherinomorphae</taxon>
        <taxon>Cyprinodontiformes</taxon>
        <taxon>Goodeidae</taxon>
        <taxon>Characodon</taxon>
    </lineage>
</organism>
<dbReference type="PROSITE" id="PS51406">
    <property type="entry name" value="FIBRINOGEN_C_2"/>
    <property type="match status" value="1"/>
</dbReference>
<dbReference type="PROSITE" id="PS00514">
    <property type="entry name" value="FIBRINOGEN_C_1"/>
    <property type="match status" value="1"/>
</dbReference>
<keyword evidence="2" id="KW-0964">Secreted</keyword>
<comment type="subcellular location">
    <subcellularLocation>
        <location evidence="1">Secreted</location>
    </subcellularLocation>
</comment>
<protein>
    <recommendedName>
        <fullName evidence="9">Fibrinogen C-terminal domain-containing protein</fullName>
    </recommendedName>
</protein>
<keyword evidence="4 7" id="KW-0175">Coiled coil</keyword>
<dbReference type="CDD" id="cd00087">
    <property type="entry name" value="FReD"/>
    <property type="match status" value="1"/>
</dbReference>
<evidence type="ECO:0000256" key="5">
    <source>
        <dbReference type="ARBA" id="ARBA00023157"/>
    </source>
</evidence>
<keyword evidence="5" id="KW-1015">Disulfide bond</keyword>